<protein>
    <submittedName>
        <fullName evidence="2">Uncharacterized protein</fullName>
    </submittedName>
</protein>
<sequence>MVSNFPKETPLGALPPDQLLRTLRSLHTAKQGLLQLLVEVTAEKETLLQQRRQLREEEKQLQQQLE</sequence>
<dbReference type="AlphaFoldDB" id="U6L846"/>
<dbReference type="GeneID" id="25251908"/>
<dbReference type="RefSeq" id="XP_013236129.1">
    <property type="nucleotide sequence ID" value="XM_013380675.1"/>
</dbReference>
<reference evidence="2" key="1">
    <citation type="submission" date="2013-10" db="EMBL/GenBank/DDBJ databases">
        <title>Genomic analysis of the causative agents of coccidiosis in chickens.</title>
        <authorList>
            <person name="Reid A.J."/>
            <person name="Blake D."/>
            <person name="Billington K."/>
            <person name="Browne H."/>
            <person name="Dunn M."/>
            <person name="Hung S."/>
            <person name="Kawahara F."/>
            <person name="Miranda-Saavedra D."/>
            <person name="Mourier T."/>
            <person name="Nagra H."/>
            <person name="Otto T.D."/>
            <person name="Rawlings N."/>
            <person name="Sanchez A."/>
            <person name="Sanders M."/>
            <person name="Subramaniam C."/>
            <person name="Tay Y."/>
            <person name="Dear P."/>
            <person name="Doerig C."/>
            <person name="Gruber A."/>
            <person name="Parkinson J."/>
            <person name="Shirley M."/>
            <person name="Wan K.L."/>
            <person name="Berriman M."/>
            <person name="Tomley F."/>
            <person name="Pain A."/>
        </authorList>
    </citation>
    <scope>NUCLEOTIDE SEQUENCE [LARGE SCALE GENOMIC DNA]</scope>
    <source>
        <strain evidence="2">Houghton</strain>
    </source>
</reference>
<name>U6L846_EIMTE</name>
<evidence type="ECO:0000313" key="2">
    <source>
        <dbReference type="EMBL" id="CDJ45383.1"/>
    </source>
</evidence>
<reference evidence="2" key="2">
    <citation type="submission" date="2013-10" db="EMBL/GenBank/DDBJ databases">
        <authorList>
            <person name="Aslett M."/>
        </authorList>
    </citation>
    <scope>NUCLEOTIDE SEQUENCE [LARGE SCALE GENOMIC DNA]</scope>
    <source>
        <strain evidence="2">Houghton</strain>
    </source>
</reference>
<dbReference type="EMBL" id="HG678204">
    <property type="protein sequence ID" value="CDJ45383.1"/>
    <property type="molecule type" value="Genomic_DNA"/>
</dbReference>
<evidence type="ECO:0000313" key="3">
    <source>
        <dbReference type="Proteomes" id="UP000030747"/>
    </source>
</evidence>
<dbReference type="VEuPathDB" id="ToxoDB:ETH2_1556700"/>
<evidence type="ECO:0000256" key="1">
    <source>
        <dbReference type="SAM" id="Coils"/>
    </source>
</evidence>
<gene>
    <name evidence="2" type="ORF">ETH_00013720</name>
</gene>
<keyword evidence="3" id="KW-1185">Reference proteome</keyword>
<feature type="coiled-coil region" evidence="1">
    <location>
        <begin position="37"/>
        <end position="64"/>
    </location>
</feature>
<keyword evidence="1" id="KW-0175">Coiled coil</keyword>
<organism evidence="2 3">
    <name type="scientific">Eimeria tenella</name>
    <name type="common">Coccidian parasite</name>
    <dbReference type="NCBI Taxonomy" id="5802"/>
    <lineage>
        <taxon>Eukaryota</taxon>
        <taxon>Sar</taxon>
        <taxon>Alveolata</taxon>
        <taxon>Apicomplexa</taxon>
        <taxon>Conoidasida</taxon>
        <taxon>Coccidia</taxon>
        <taxon>Eucoccidiorida</taxon>
        <taxon>Eimeriorina</taxon>
        <taxon>Eimeriidae</taxon>
        <taxon>Eimeria</taxon>
    </lineage>
</organism>
<proteinExistence type="predicted"/>
<dbReference type="VEuPathDB" id="ToxoDB:ETH_00013720"/>
<dbReference type="Proteomes" id="UP000030747">
    <property type="component" value="Unassembled WGS sequence"/>
</dbReference>
<accession>U6L846</accession>